<keyword evidence="3" id="KW-1185">Reference proteome</keyword>
<dbReference type="PANTHER" id="PTHR48098">
    <property type="entry name" value="ENTEROCHELIN ESTERASE-RELATED"/>
    <property type="match status" value="1"/>
</dbReference>
<dbReference type="Pfam" id="PF00756">
    <property type="entry name" value="Esterase"/>
    <property type="match status" value="1"/>
</dbReference>
<dbReference type="InterPro" id="IPR000801">
    <property type="entry name" value="Esterase-like"/>
</dbReference>
<reference evidence="2 3" key="1">
    <citation type="submission" date="2022-08" db="EMBL/GenBank/DDBJ databases">
        <authorList>
            <person name="Zeman M."/>
            <person name="Kubasova T."/>
        </authorList>
    </citation>
    <scope>NUCLEOTIDE SEQUENCE [LARGE SCALE GENOMIC DNA]</scope>
    <source>
        <strain evidence="2 3">ET62</strain>
    </source>
</reference>
<comment type="caution">
    <text evidence="2">The sequence shown here is derived from an EMBL/GenBank/DDBJ whole genome shotgun (WGS) entry which is preliminary data.</text>
</comment>
<dbReference type="Gene3D" id="3.40.50.1820">
    <property type="entry name" value="alpha/beta hydrolase"/>
    <property type="match status" value="1"/>
</dbReference>
<name>A0AAW5N9D3_9BACT</name>
<gene>
    <name evidence="2" type="ORF">NW209_13435</name>
</gene>
<keyword evidence="1" id="KW-0732">Signal</keyword>
<dbReference type="CDD" id="cd11294">
    <property type="entry name" value="E_set_Esterase_like_N"/>
    <property type="match status" value="1"/>
</dbReference>
<feature type="signal peptide" evidence="1">
    <location>
        <begin position="1"/>
        <end position="19"/>
    </location>
</feature>
<dbReference type="RefSeq" id="WP_258336165.1">
    <property type="nucleotide sequence ID" value="NZ_JANRHJ010000017.1"/>
</dbReference>
<dbReference type="InterPro" id="IPR029058">
    <property type="entry name" value="AB_hydrolase_fold"/>
</dbReference>
<dbReference type="InterPro" id="IPR013783">
    <property type="entry name" value="Ig-like_fold"/>
</dbReference>
<evidence type="ECO:0000313" key="2">
    <source>
        <dbReference type="EMBL" id="MCR8875000.1"/>
    </source>
</evidence>
<protein>
    <submittedName>
        <fullName evidence="2">Alpha/beta hydrolase-fold protein</fullName>
    </submittedName>
</protein>
<dbReference type="SUPFAM" id="SSF81296">
    <property type="entry name" value="E set domains"/>
    <property type="match status" value="1"/>
</dbReference>
<dbReference type="GO" id="GO:0016787">
    <property type="term" value="F:hydrolase activity"/>
    <property type="evidence" value="ECO:0007669"/>
    <property type="project" value="UniProtKB-KW"/>
</dbReference>
<dbReference type="Proteomes" id="UP001204579">
    <property type="component" value="Unassembled WGS sequence"/>
</dbReference>
<sequence length="399" mass="44628">MKKLTLFASAFLLSLGSYAQQALWGGTNLVSPQINEDKTVTFRIHAPKASKVEIEGDFLPPTKVDTPFGPQDIPSRAPFKEGKNGVWEYTSSVLPSELYSYSLYVNDLKMPDPNNVYQNRDIATMTNIFLIGGGQADNYMVQEVPHGTVAKVWYSSPGLGMEARRMTVYTPAGYESSKKKYPVLYLLHGAGGDENAWTELGRAAQILDNLIAQGKAEPMIVVMPNGNGAQEAAPGEAPNSMVKPSFMNPKTMDGAIEKAFPDVMKYIEKNYRVYTDKNHRAIAGLSMGGFHSLYISAYYPNKFGYVGLFSAATSKQVNKGVTSDVYENLEDKLAVQFKNAPKLYWIGIGKTDFLYKDNMDFRKILDNNGYKYTYMETDGGHIWKNWRIYLTEFVPLLFK</sequence>
<dbReference type="InterPro" id="IPR014756">
    <property type="entry name" value="Ig_E-set"/>
</dbReference>
<evidence type="ECO:0000256" key="1">
    <source>
        <dbReference type="SAM" id="SignalP"/>
    </source>
</evidence>
<organism evidence="2 3">
    <name type="scientific">Phocaeicola barnesiae</name>
    <dbReference type="NCBI Taxonomy" id="376804"/>
    <lineage>
        <taxon>Bacteria</taxon>
        <taxon>Pseudomonadati</taxon>
        <taxon>Bacteroidota</taxon>
        <taxon>Bacteroidia</taxon>
        <taxon>Bacteroidales</taxon>
        <taxon>Bacteroidaceae</taxon>
        <taxon>Phocaeicola</taxon>
    </lineage>
</organism>
<dbReference type="EMBL" id="JANRHJ010000017">
    <property type="protein sequence ID" value="MCR8875000.1"/>
    <property type="molecule type" value="Genomic_DNA"/>
</dbReference>
<accession>A0AAW5N9D3</accession>
<dbReference type="Gene3D" id="2.60.40.10">
    <property type="entry name" value="Immunoglobulins"/>
    <property type="match status" value="1"/>
</dbReference>
<feature type="chain" id="PRO_5043464845" evidence="1">
    <location>
        <begin position="20"/>
        <end position="399"/>
    </location>
</feature>
<dbReference type="InterPro" id="IPR050583">
    <property type="entry name" value="Mycobacterial_A85_antigen"/>
</dbReference>
<proteinExistence type="predicted"/>
<evidence type="ECO:0000313" key="3">
    <source>
        <dbReference type="Proteomes" id="UP001204579"/>
    </source>
</evidence>
<dbReference type="SUPFAM" id="SSF53474">
    <property type="entry name" value="alpha/beta-Hydrolases"/>
    <property type="match status" value="1"/>
</dbReference>
<keyword evidence="2" id="KW-0378">Hydrolase</keyword>
<dbReference type="AlphaFoldDB" id="A0AAW5N9D3"/>